<dbReference type="PROSITE" id="PS00375">
    <property type="entry name" value="UDPGT"/>
    <property type="match status" value="1"/>
</dbReference>
<dbReference type="InterPro" id="IPR058980">
    <property type="entry name" value="Glyco_transf_N"/>
</dbReference>
<keyword evidence="3 4" id="KW-0808">Transferase</keyword>
<dbReference type="eggNOG" id="KOG1192">
    <property type="taxonomic scope" value="Eukaryota"/>
</dbReference>
<evidence type="ECO:0000256" key="5">
    <source>
        <dbReference type="RuleBase" id="RU362057"/>
    </source>
</evidence>
<evidence type="ECO:0000259" key="6">
    <source>
        <dbReference type="Pfam" id="PF26168"/>
    </source>
</evidence>
<evidence type="ECO:0000256" key="3">
    <source>
        <dbReference type="ARBA" id="ARBA00022679"/>
    </source>
</evidence>
<dbReference type="PANTHER" id="PTHR11926">
    <property type="entry name" value="GLUCOSYL/GLUCURONOSYL TRANSFERASES"/>
    <property type="match status" value="1"/>
</dbReference>
<dbReference type="GO" id="GO:0080044">
    <property type="term" value="F:quercetin 7-O-glucosyltransferase activity"/>
    <property type="evidence" value="ECO:0000318"/>
    <property type="project" value="GO_Central"/>
</dbReference>
<dbReference type="InterPro" id="IPR035595">
    <property type="entry name" value="UDP_glycos_trans_CS"/>
</dbReference>
<dbReference type="FunCoup" id="A0A059BK04">
    <property type="interactions" value="521"/>
</dbReference>
<comment type="similarity">
    <text evidence="1 4">Belongs to the UDP-glycosyltransferase family.</text>
</comment>
<dbReference type="GO" id="GO:0080043">
    <property type="term" value="F:quercetin 3-O-glucosyltransferase activity"/>
    <property type="evidence" value="ECO:0000318"/>
    <property type="project" value="GO_Central"/>
</dbReference>
<dbReference type="EMBL" id="KK198758">
    <property type="protein sequence ID" value="KCW66547.1"/>
    <property type="molecule type" value="Genomic_DNA"/>
</dbReference>
<evidence type="ECO:0000256" key="1">
    <source>
        <dbReference type="ARBA" id="ARBA00009995"/>
    </source>
</evidence>
<dbReference type="KEGG" id="egr:104447964"/>
<dbReference type="OrthoDB" id="5835829at2759"/>
<organism evidence="7">
    <name type="scientific">Eucalyptus grandis</name>
    <name type="common">Flooded gum</name>
    <dbReference type="NCBI Taxonomy" id="71139"/>
    <lineage>
        <taxon>Eukaryota</taxon>
        <taxon>Viridiplantae</taxon>
        <taxon>Streptophyta</taxon>
        <taxon>Embryophyta</taxon>
        <taxon>Tracheophyta</taxon>
        <taxon>Spermatophyta</taxon>
        <taxon>Magnoliopsida</taxon>
        <taxon>eudicotyledons</taxon>
        <taxon>Gunneridae</taxon>
        <taxon>Pentapetalae</taxon>
        <taxon>rosids</taxon>
        <taxon>malvids</taxon>
        <taxon>Myrtales</taxon>
        <taxon>Myrtaceae</taxon>
        <taxon>Myrtoideae</taxon>
        <taxon>Eucalypteae</taxon>
        <taxon>Eucalyptus</taxon>
    </lineage>
</organism>
<dbReference type="Pfam" id="PF26168">
    <property type="entry name" value="Glyco_transf_N"/>
    <property type="match status" value="1"/>
</dbReference>
<dbReference type="Pfam" id="PF00201">
    <property type="entry name" value="UDPGT"/>
    <property type="match status" value="1"/>
</dbReference>
<feature type="domain" description="Glycosyltransferase N-terminal" evidence="6">
    <location>
        <begin position="13"/>
        <end position="70"/>
    </location>
</feature>
<dbReference type="SUPFAM" id="SSF53756">
    <property type="entry name" value="UDP-Glycosyltransferase/glycogen phosphorylase"/>
    <property type="match status" value="1"/>
</dbReference>
<dbReference type="Gene3D" id="3.40.50.2000">
    <property type="entry name" value="Glycogen Phosphorylase B"/>
    <property type="match status" value="2"/>
</dbReference>
<evidence type="ECO:0000256" key="2">
    <source>
        <dbReference type="ARBA" id="ARBA00022676"/>
    </source>
</evidence>
<protein>
    <recommendedName>
        <fullName evidence="5">Glycosyltransferase</fullName>
        <ecNumber evidence="5">2.4.1.-</ecNumber>
    </recommendedName>
</protein>
<dbReference type="EC" id="2.4.1.-" evidence="5"/>
<accession>A0A059BK04</accession>
<dbReference type="AlphaFoldDB" id="A0A059BK04"/>
<dbReference type="GO" id="GO:0005737">
    <property type="term" value="C:cytoplasm"/>
    <property type="evidence" value="ECO:0000318"/>
    <property type="project" value="GO_Central"/>
</dbReference>
<dbReference type="FunFam" id="3.40.50.2000:FF:000055">
    <property type="entry name" value="Glycosyltransferase"/>
    <property type="match status" value="1"/>
</dbReference>
<keyword evidence="2 4" id="KW-0328">Glycosyltransferase</keyword>
<dbReference type="CDD" id="cd03784">
    <property type="entry name" value="GT1_Gtf-like"/>
    <property type="match status" value="1"/>
</dbReference>
<dbReference type="FunFam" id="3.40.50.2000:FF:000027">
    <property type="entry name" value="Glycosyltransferase"/>
    <property type="match status" value="1"/>
</dbReference>
<evidence type="ECO:0000313" key="7">
    <source>
        <dbReference type="EMBL" id="KCW66547.1"/>
    </source>
</evidence>
<proteinExistence type="inferred from homology"/>
<evidence type="ECO:0000256" key="4">
    <source>
        <dbReference type="RuleBase" id="RU003718"/>
    </source>
</evidence>
<dbReference type="PANTHER" id="PTHR11926:SF774">
    <property type="entry name" value="UDP-GLYCOSYLTRANSFERASE 85A1-RELATED"/>
    <property type="match status" value="1"/>
</dbReference>
<dbReference type="Gramene" id="KCW66547">
    <property type="protein sequence ID" value="KCW66547"/>
    <property type="gene ID" value="EUGRSUZ_F00343"/>
</dbReference>
<name>A0A059BK04_EUCGR</name>
<dbReference type="InParanoid" id="A0A059BK04"/>
<dbReference type="OMA" id="CESTPKY"/>
<sequence>MGSIDKIQKPHAVCIPYPAQGHINPMLNLAKLLHHRGFHVTFVNTEYNHSRLLRSRGPSSLDGLPSFRFRTIPDGLPPSDVADATQDIPALCQSTSKFCLPYFRDLLERLNEESTTLGSPPVSCVVSDGVMSFTLDAAEAIGVPEVLFWTTSACGFMGYVQYRNLIDKGLTPLKDASYLTNGYLDTIIDWIPGMRNIQLRDLPSFIQTTDPDDLMIHFVLRETERAKRASAIVFNTFDRLEHEVLDALKAMFPSICTLGPLHLLTEQLPDDDTKSIGSNLWKEDLGCLEWLDSKPPGSVVYVNFGSITVMSPTQLVEFAWGLANSCQTFLWVIRPDLVVGDMAILPSEFSATTRERSLLASWCPQERVLNHPAVGGFLTHSGWNSTIESITAGVPVLCWPFFAEQQTNCRYSCEEWGIGMEIDGDVKRDKVERQVRELMEGERGKEMKRKAMEWQQMAREATRPSGSSYLNLDEVMDKVLLLPRRD</sequence>
<gene>
    <name evidence="7" type="ORF">EUGRSUZ_F00343</name>
</gene>
<reference evidence="7" key="1">
    <citation type="submission" date="2013-07" db="EMBL/GenBank/DDBJ databases">
        <title>The genome of Eucalyptus grandis.</title>
        <authorList>
            <person name="Schmutz J."/>
            <person name="Hayes R."/>
            <person name="Myburg A."/>
            <person name="Tuskan G."/>
            <person name="Grattapaglia D."/>
            <person name="Rokhsar D.S."/>
        </authorList>
    </citation>
    <scope>NUCLEOTIDE SEQUENCE</scope>
    <source>
        <tissue evidence="7">Leaf extractions</tissue>
    </source>
</reference>
<dbReference type="InterPro" id="IPR002213">
    <property type="entry name" value="UDP_glucos_trans"/>
</dbReference>